<comment type="caution">
    <text evidence="1">The sequence shown here is derived from an EMBL/GenBank/DDBJ whole genome shotgun (WGS) entry which is preliminary data.</text>
</comment>
<dbReference type="CDD" id="cd03062">
    <property type="entry name" value="TRX_Fd_Sucrase"/>
    <property type="match status" value="1"/>
</dbReference>
<name>A0ABN1YBA9_9PSEU</name>
<dbReference type="Gene3D" id="3.40.30.10">
    <property type="entry name" value="Glutaredoxin"/>
    <property type="match status" value="1"/>
</dbReference>
<dbReference type="EMBL" id="BAAAJK010000059">
    <property type="protein sequence ID" value="GAA1403114.1"/>
    <property type="molecule type" value="Genomic_DNA"/>
</dbReference>
<evidence type="ECO:0000313" key="2">
    <source>
        <dbReference type="Proteomes" id="UP001501414"/>
    </source>
</evidence>
<sequence length="288" mass="30101">MRGTAAVTRGWLLVEHRGAWGDGGLDRAGAGPGVAIEARCEAAGVRVVLVREPGRSREQGPFRVQLAHSGRAGEWLEELRVTGLDELAGLDPAVTLSPVPPGLGRRVARPRFLVCTHGRKDACCAVFGRPVARALAAGGRVWESTHLGGDRFAPAMVCLPHGVYYGHVDPADAGALARSFDDGLLSLRHLRGRSCDLPEQQVAEHAVRDARGLTGIDDVTPLAVRPGPGSGDGDGVIVPVRHPGGTDTVRVRPAPSAERLTSCTAGEWGRPDPRAVTIVPALAGGAAR</sequence>
<dbReference type="Proteomes" id="UP001501414">
    <property type="component" value="Unassembled WGS sequence"/>
</dbReference>
<keyword evidence="2" id="KW-1185">Reference proteome</keyword>
<protein>
    <submittedName>
        <fullName evidence="1">Sucrase ferredoxin</fullName>
    </submittedName>
</protein>
<evidence type="ECO:0000313" key="1">
    <source>
        <dbReference type="EMBL" id="GAA1403114.1"/>
    </source>
</evidence>
<gene>
    <name evidence="1" type="ORF">GCM10009613_63840</name>
</gene>
<proteinExistence type="predicted"/>
<dbReference type="Pfam" id="PF06999">
    <property type="entry name" value="Suc_Fer-like"/>
    <property type="match status" value="1"/>
</dbReference>
<organism evidence="1 2">
    <name type="scientific">Pseudonocardia kongjuensis</name>
    <dbReference type="NCBI Taxonomy" id="102227"/>
    <lineage>
        <taxon>Bacteria</taxon>
        <taxon>Bacillati</taxon>
        <taxon>Actinomycetota</taxon>
        <taxon>Actinomycetes</taxon>
        <taxon>Pseudonocardiales</taxon>
        <taxon>Pseudonocardiaceae</taxon>
        <taxon>Pseudonocardia</taxon>
    </lineage>
</organism>
<accession>A0ABN1YBA9</accession>
<dbReference type="SUPFAM" id="SSF52833">
    <property type="entry name" value="Thioredoxin-like"/>
    <property type="match status" value="1"/>
</dbReference>
<dbReference type="InterPro" id="IPR009737">
    <property type="entry name" value="Aim32/Apd1-like"/>
</dbReference>
<reference evidence="1 2" key="1">
    <citation type="journal article" date="2019" name="Int. J. Syst. Evol. Microbiol.">
        <title>The Global Catalogue of Microorganisms (GCM) 10K type strain sequencing project: providing services to taxonomists for standard genome sequencing and annotation.</title>
        <authorList>
            <consortium name="The Broad Institute Genomics Platform"/>
            <consortium name="The Broad Institute Genome Sequencing Center for Infectious Disease"/>
            <person name="Wu L."/>
            <person name="Ma J."/>
        </authorList>
    </citation>
    <scope>NUCLEOTIDE SEQUENCE [LARGE SCALE GENOMIC DNA]</scope>
    <source>
        <strain evidence="1 2">JCM 11896</strain>
    </source>
</reference>
<dbReference type="InterPro" id="IPR036249">
    <property type="entry name" value="Thioredoxin-like_sf"/>
</dbReference>